<reference evidence="3" key="1">
    <citation type="submission" date="2019-08" db="EMBL/GenBank/DDBJ databases">
        <authorList>
            <person name="Kucharzyk K."/>
            <person name="Murdoch R.W."/>
            <person name="Higgins S."/>
            <person name="Loffler F."/>
        </authorList>
    </citation>
    <scope>NUCLEOTIDE SEQUENCE</scope>
</reference>
<keyword evidence="1" id="KW-0472">Membrane</keyword>
<protein>
    <recommendedName>
        <fullName evidence="2">Inositolphosphotransferase Aur1/Ipt1 domain-containing protein</fullName>
    </recommendedName>
</protein>
<dbReference type="InterPro" id="IPR036938">
    <property type="entry name" value="PAP2/HPO_sf"/>
</dbReference>
<dbReference type="EMBL" id="VSSQ01001537">
    <property type="protein sequence ID" value="MPM09167.1"/>
    <property type="molecule type" value="Genomic_DNA"/>
</dbReference>
<feature type="transmembrane region" description="Helical" evidence="1">
    <location>
        <begin position="21"/>
        <end position="42"/>
    </location>
</feature>
<feature type="transmembrane region" description="Helical" evidence="1">
    <location>
        <begin position="62"/>
        <end position="82"/>
    </location>
</feature>
<keyword evidence="1" id="KW-1133">Transmembrane helix</keyword>
<gene>
    <name evidence="3" type="ORF">SDC9_55483</name>
</gene>
<feature type="domain" description="Inositolphosphotransferase Aur1/Ipt1" evidence="2">
    <location>
        <begin position="63"/>
        <end position="202"/>
    </location>
</feature>
<organism evidence="3">
    <name type="scientific">bioreactor metagenome</name>
    <dbReference type="NCBI Taxonomy" id="1076179"/>
    <lineage>
        <taxon>unclassified sequences</taxon>
        <taxon>metagenomes</taxon>
        <taxon>ecological metagenomes</taxon>
    </lineage>
</organism>
<evidence type="ECO:0000313" key="3">
    <source>
        <dbReference type="EMBL" id="MPM09167.1"/>
    </source>
</evidence>
<feature type="transmembrane region" description="Helical" evidence="1">
    <location>
        <begin position="89"/>
        <end position="109"/>
    </location>
</feature>
<feature type="transmembrane region" description="Helical" evidence="1">
    <location>
        <begin position="163"/>
        <end position="181"/>
    </location>
</feature>
<dbReference type="InterPro" id="IPR026841">
    <property type="entry name" value="Aur1/Ipt1"/>
</dbReference>
<proteinExistence type="predicted"/>
<keyword evidence="1" id="KW-0812">Transmembrane</keyword>
<dbReference type="AlphaFoldDB" id="A0A644WZN1"/>
<dbReference type="Pfam" id="PF14378">
    <property type="entry name" value="PAP2_3"/>
    <property type="match status" value="1"/>
</dbReference>
<comment type="caution">
    <text evidence="3">The sequence shown here is derived from an EMBL/GenBank/DDBJ whole genome shotgun (WGS) entry which is preliminary data.</text>
</comment>
<evidence type="ECO:0000259" key="2">
    <source>
        <dbReference type="Pfam" id="PF14378"/>
    </source>
</evidence>
<dbReference type="GO" id="GO:0016020">
    <property type="term" value="C:membrane"/>
    <property type="evidence" value="ECO:0007669"/>
    <property type="project" value="UniProtKB-SubCell"/>
</dbReference>
<name>A0A644WZN1_9ZZZZ</name>
<sequence length="235" mass="27761">MKELSKKIILKYNLNELKWLDLIWFALFPLMNINYVIAGSIAKNGKDFSLTLDKQIPFISMFIFPYIYWYIYIFIGLIFILLKDRRKYIRALFTVYIGMCVCYLVYYLFPVEIVRPTIINSSISNKLVNIIYENDRPFNCFPSIHVLNTYIVMRYTMKNENKAWFYYTQLVGVLIILSTLFIKQHFILDGIAAIVLAEVVIAIAKKIEDKHLDNILLLPYKLIDKIKNKNDIPIN</sequence>
<evidence type="ECO:0000256" key="1">
    <source>
        <dbReference type="SAM" id="Phobius"/>
    </source>
</evidence>
<accession>A0A644WZN1</accession>
<dbReference type="SUPFAM" id="SSF48317">
    <property type="entry name" value="Acid phosphatase/Vanadium-dependent haloperoxidase"/>
    <property type="match status" value="1"/>
</dbReference>